<keyword evidence="3" id="KW-1185">Reference proteome</keyword>
<dbReference type="Gene3D" id="3.40.50.850">
    <property type="entry name" value="Isochorismatase-like"/>
    <property type="match status" value="1"/>
</dbReference>
<evidence type="ECO:0000313" key="2">
    <source>
        <dbReference type="EMBL" id="OYD07700.1"/>
    </source>
</evidence>
<dbReference type="EMBL" id="NOWF01000005">
    <property type="protein sequence ID" value="OYD07700.1"/>
    <property type="molecule type" value="Genomic_DNA"/>
</dbReference>
<name>A0A235B5Y4_9BACL</name>
<feature type="domain" description="Isochorismatase-like" evidence="1">
    <location>
        <begin position="38"/>
        <end position="178"/>
    </location>
</feature>
<accession>A0A235B5Y4</accession>
<dbReference type="InterPro" id="IPR036380">
    <property type="entry name" value="Isochorismatase-like_sf"/>
</dbReference>
<dbReference type="AlphaFoldDB" id="A0A235B5Y4"/>
<dbReference type="SUPFAM" id="SSF52499">
    <property type="entry name" value="Isochorismatase-like hydrolases"/>
    <property type="match status" value="1"/>
</dbReference>
<dbReference type="Proteomes" id="UP000215459">
    <property type="component" value="Unassembled WGS sequence"/>
</dbReference>
<evidence type="ECO:0000313" key="3">
    <source>
        <dbReference type="Proteomes" id="UP000215459"/>
    </source>
</evidence>
<proteinExistence type="predicted"/>
<dbReference type="PANTHER" id="PTHR47297">
    <property type="match status" value="1"/>
</dbReference>
<sequence>MKDRLAFWEYIDHVVSDLRTVSLPEVIEEAGGVDRVHLVLVDILRGFCAEGPLASARVNEVVQPVRGLADQLLEHGMPDQNLIFLQDSHQEKDPEFNAFPPHCVKGTDEAKVMEPLRPLLERQGVQLFLKNATNGMFGSRNDGQRFHEQVEERLQQGKAAFIVVGDCTDLCIYQNAMGIRLLANQLQADTRVIVSRRHTRTYHMSVEDAREMGAMAHDGDLMDELFLYHMKLNGIDVVQDIALHDREAL</sequence>
<dbReference type="RefSeq" id="WP_094264371.1">
    <property type="nucleotide sequence ID" value="NZ_NOWF01000005.1"/>
</dbReference>
<dbReference type="InterPro" id="IPR000868">
    <property type="entry name" value="Isochorismatase-like_dom"/>
</dbReference>
<gene>
    <name evidence="2" type="ORF">CHM34_09495</name>
</gene>
<dbReference type="OrthoDB" id="4305745at2"/>
<reference evidence="2 3" key="1">
    <citation type="submission" date="2017-07" db="EMBL/GenBank/DDBJ databases">
        <title>The genome sequence of Paludifilum halophilum highlights mechanisms for microbial adaptation to high salt environemnts.</title>
        <authorList>
            <person name="Belbahri L."/>
        </authorList>
    </citation>
    <scope>NUCLEOTIDE SEQUENCE [LARGE SCALE GENOMIC DNA]</scope>
    <source>
        <strain evidence="2 3">DSM 102817</strain>
    </source>
</reference>
<dbReference type="Pfam" id="PF00857">
    <property type="entry name" value="Isochorismatase"/>
    <property type="match status" value="1"/>
</dbReference>
<protein>
    <recommendedName>
        <fullName evidence="1">Isochorismatase-like domain-containing protein</fullName>
    </recommendedName>
</protein>
<comment type="caution">
    <text evidence="2">The sequence shown here is derived from an EMBL/GenBank/DDBJ whole genome shotgun (WGS) entry which is preliminary data.</text>
</comment>
<evidence type="ECO:0000259" key="1">
    <source>
        <dbReference type="Pfam" id="PF00857"/>
    </source>
</evidence>
<dbReference type="GO" id="GO:0019365">
    <property type="term" value="P:pyridine nucleotide salvage"/>
    <property type="evidence" value="ECO:0007669"/>
    <property type="project" value="InterPro"/>
</dbReference>
<dbReference type="PANTHER" id="PTHR47297:SF2">
    <property type="entry name" value="OS02G0606800 PROTEIN"/>
    <property type="match status" value="1"/>
</dbReference>
<dbReference type="GO" id="GO:0008936">
    <property type="term" value="F:nicotinamidase activity"/>
    <property type="evidence" value="ECO:0007669"/>
    <property type="project" value="InterPro"/>
</dbReference>
<organism evidence="2 3">
    <name type="scientific">Paludifilum halophilum</name>
    <dbReference type="NCBI Taxonomy" id="1642702"/>
    <lineage>
        <taxon>Bacteria</taxon>
        <taxon>Bacillati</taxon>
        <taxon>Bacillota</taxon>
        <taxon>Bacilli</taxon>
        <taxon>Bacillales</taxon>
        <taxon>Thermoactinomycetaceae</taxon>
        <taxon>Paludifilum</taxon>
    </lineage>
</organism>
<dbReference type="InterPro" id="IPR044717">
    <property type="entry name" value="NIC1"/>
</dbReference>